<dbReference type="Pfam" id="PF00155">
    <property type="entry name" value="Aminotran_1_2"/>
    <property type="match status" value="1"/>
</dbReference>
<dbReference type="InterPro" id="IPR015422">
    <property type="entry name" value="PyrdxlP-dep_Trfase_small"/>
</dbReference>
<organism evidence="12 13">
    <name type="scientific">Gibberella moniliformis (strain M3125 / FGSC 7600)</name>
    <name type="common">Maize ear and stalk rot fungus</name>
    <name type="synonym">Fusarium verticillioides</name>
    <dbReference type="NCBI Taxonomy" id="334819"/>
    <lineage>
        <taxon>Eukaryota</taxon>
        <taxon>Fungi</taxon>
        <taxon>Dikarya</taxon>
        <taxon>Ascomycota</taxon>
        <taxon>Pezizomycotina</taxon>
        <taxon>Sordariomycetes</taxon>
        <taxon>Hypocreomycetidae</taxon>
        <taxon>Hypocreales</taxon>
        <taxon>Nectriaceae</taxon>
        <taxon>Fusarium</taxon>
        <taxon>Fusarium fujikuroi species complex</taxon>
    </lineage>
</organism>
<dbReference type="STRING" id="334819.W7LUI6"/>
<dbReference type="KEGG" id="fvr:FVEG_02112"/>
<dbReference type="InterPro" id="IPR045088">
    <property type="entry name" value="ALAT1/2-like"/>
</dbReference>
<dbReference type="RefSeq" id="XP_018745322.1">
    <property type="nucleotide sequence ID" value="XM_018889230.1"/>
</dbReference>
<dbReference type="Gene3D" id="3.40.640.10">
    <property type="entry name" value="Type I PLP-dependent aspartate aminotransferase-like (Major domain)"/>
    <property type="match status" value="1"/>
</dbReference>
<evidence type="ECO:0000256" key="4">
    <source>
        <dbReference type="ARBA" id="ARBA00022679"/>
    </source>
</evidence>
<dbReference type="UniPathway" id="UPA00528">
    <property type="reaction ID" value="UER00586"/>
</dbReference>
<dbReference type="GO" id="GO:0030170">
    <property type="term" value="F:pyridoxal phosphate binding"/>
    <property type="evidence" value="ECO:0007669"/>
    <property type="project" value="InterPro"/>
</dbReference>
<dbReference type="GO" id="GO:0008483">
    <property type="term" value="F:transaminase activity"/>
    <property type="evidence" value="ECO:0007669"/>
    <property type="project" value="UniProtKB-KW"/>
</dbReference>
<feature type="domain" description="Aminotransferase class I/classII large" evidence="11">
    <location>
        <begin position="210"/>
        <end position="578"/>
    </location>
</feature>
<dbReference type="PANTHER" id="PTHR11751">
    <property type="entry name" value="ALANINE AMINOTRANSFERASE"/>
    <property type="match status" value="1"/>
</dbReference>
<dbReference type="PANTHER" id="PTHR11751:SF29">
    <property type="entry name" value="ALANINE TRANSAMINASE"/>
    <property type="match status" value="1"/>
</dbReference>
<dbReference type="GeneID" id="30060349"/>
<dbReference type="InterPro" id="IPR015424">
    <property type="entry name" value="PyrdxlP-dep_Trfase"/>
</dbReference>
<comment type="similarity">
    <text evidence="6">Belongs to the class-I pyridoxal-phosphate-dependent aminotransferase family. Alanine aminotransferase subfamily.</text>
</comment>
<dbReference type="GO" id="GO:0042853">
    <property type="term" value="P:L-alanine catabolic process"/>
    <property type="evidence" value="ECO:0007669"/>
    <property type="project" value="UniProtKB-UniPathway"/>
</dbReference>
<dbReference type="EMBL" id="DS022243">
    <property type="protein sequence ID" value="EWG39130.1"/>
    <property type="molecule type" value="Genomic_DNA"/>
</dbReference>
<dbReference type="RefSeq" id="XP_018745320.1">
    <property type="nucleotide sequence ID" value="XM_018889228.1"/>
</dbReference>
<evidence type="ECO:0000256" key="9">
    <source>
        <dbReference type="ARBA" id="ARBA00080525"/>
    </source>
</evidence>
<sequence>MLARRSPLASVRFGQTLRCQPPLKSSRLAANPEVNELGQRCASTMRPATSDYKIGPRACAWSKSITATSTPRPLLTPPKSSASASTTTTPHYHRHLYPYTSTSSSSTSFFSTYPAKMKLTSENINQRVVAAKYAVRGELAVKSEEYRAKIAKGDTGDLPFKQVISANIGNPQQLDQKPITFFRQVASLLENPILLQNEEALTKHFGYQTDVIERAKFLLSKIGSVGAYSASTGVPAIRDSIAKFIERRDGFPADPDHIYLSAGASSGVNTLLNVICASPKTGILIPIPQYPLYTATLSLLDATAVPYLLDEHKNWGTDVDTIRASYEKAKADGIDVRCIVIINPGNPTGASLPEEDIRAVLEFANKENLVVMADEVYQTNVFVGKFHSFKAVLRTLEKENPGKFDGLELASLHSVSKGMVGECGHRGGYFELVNFDAEVEANIYKFISIMLCAPVIGQCIVELMVNPPKPGEPSHELYKKEYDGIFTGLQERATALHKAFSQMEGVECAEPQGSMYLFPTINLPEKAAEAAKAEGRSPDEFYCMRLLEATGICVVPGSGFGQKEGTLHFRTTFLAPGTEWVGSIVKFHKEFLEKYR</sequence>
<comment type="subunit">
    <text evidence="2">Homodimer.</text>
</comment>
<dbReference type="eggNOG" id="KOG0258">
    <property type="taxonomic scope" value="Eukaryota"/>
</dbReference>
<dbReference type="SUPFAM" id="SSF53383">
    <property type="entry name" value="PLP-dependent transferases"/>
    <property type="match status" value="1"/>
</dbReference>
<evidence type="ECO:0000256" key="8">
    <source>
        <dbReference type="ARBA" id="ARBA00078532"/>
    </source>
</evidence>
<dbReference type="AlphaFoldDB" id="W7LUI6"/>
<dbReference type="FunFam" id="3.40.640.10:FF:000012">
    <property type="entry name" value="alanine aminotransferase 2"/>
    <property type="match status" value="1"/>
</dbReference>
<keyword evidence="4" id="KW-0808">Transferase</keyword>
<evidence type="ECO:0000256" key="3">
    <source>
        <dbReference type="ARBA" id="ARBA00022576"/>
    </source>
</evidence>
<proteinExistence type="inferred from homology"/>
<evidence type="ECO:0000256" key="6">
    <source>
        <dbReference type="ARBA" id="ARBA00025785"/>
    </source>
</evidence>
<dbReference type="EMBL" id="DS022243">
    <property type="protein sequence ID" value="EWG39131.1"/>
    <property type="molecule type" value="Genomic_DNA"/>
</dbReference>
<dbReference type="RefSeq" id="XP_018745321.1">
    <property type="nucleotide sequence ID" value="XM_018889229.1"/>
</dbReference>
<gene>
    <name evidence="12" type="ORF">FVEG_02112</name>
</gene>
<dbReference type="RefSeq" id="XP_018745323.1">
    <property type="nucleotide sequence ID" value="XM_018889231.1"/>
</dbReference>
<dbReference type="FunFam" id="1.10.287.1970:FF:000001">
    <property type="entry name" value="Alanine aminotransferase 2"/>
    <property type="match status" value="1"/>
</dbReference>
<protein>
    <recommendedName>
        <fullName evidence="7">Glutamate pyruvate transaminase</fullName>
    </recommendedName>
    <alternativeName>
        <fullName evidence="8">Glutamic--alanine transaminase</fullName>
    </alternativeName>
    <alternativeName>
        <fullName evidence="9">Glutamic--pyruvic transaminase</fullName>
    </alternativeName>
</protein>
<evidence type="ECO:0000256" key="7">
    <source>
        <dbReference type="ARBA" id="ARBA00077894"/>
    </source>
</evidence>
<reference evidence="12 13" key="1">
    <citation type="journal article" date="2010" name="Nature">
        <title>Comparative genomics reveals mobile pathogenicity chromosomes in Fusarium.</title>
        <authorList>
            <person name="Ma L.J."/>
            <person name="van der Does H.C."/>
            <person name="Borkovich K.A."/>
            <person name="Coleman J.J."/>
            <person name="Daboussi M.J."/>
            <person name="Di Pietro A."/>
            <person name="Dufresne M."/>
            <person name="Freitag M."/>
            <person name="Grabherr M."/>
            <person name="Henrissat B."/>
            <person name="Houterman P.M."/>
            <person name="Kang S."/>
            <person name="Shim W.B."/>
            <person name="Woloshuk C."/>
            <person name="Xie X."/>
            <person name="Xu J.R."/>
            <person name="Antoniw J."/>
            <person name="Baker S.E."/>
            <person name="Bluhm B.H."/>
            <person name="Breakspear A."/>
            <person name="Brown D.W."/>
            <person name="Butchko R.A."/>
            <person name="Chapman S."/>
            <person name="Coulson R."/>
            <person name="Coutinho P.M."/>
            <person name="Danchin E.G."/>
            <person name="Diener A."/>
            <person name="Gale L.R."/>
            <person name="Gardiner D.M."/>
            <person name="Goff S."/>
            <person name="Hammond-Kosack K.E."/>
            <person name="Hilburn K."/>
            <person name="Hua-Van A."/>
            <person name="Jonkers W."/>
            <person name="Kazan K."/>
            <person name="Kodira C.D."/>
            <person name="Koehrsen M."/>
            <person name="Kumar L."/>
            <person name="Lee Y.H."/>
            <person name="Li L."/>
            <person name="Manners J.M."/>
            <person name="Miranda-Saavedra D."/>
            <person name="Mukherjee M."/>
            <person name="Park G."/>
            <person name="Park J."/>
            <person name="Park S.Y."/>
            <person name="Proctor R.H."/>
            <person name="Regev A."/>
            <person name="Ruiz-Roldan M.C."/>
            <person name="Sain D."/>
            <person name="Sakthikumar S."/>
            <person name="Sykes S."/>
            <person name="Schwartz D.C."/>
            <person name="Turgeon B.G."/>
            <person name="Wapinski I."/>
            <person name="Yoder O."/>
            <person name="Young S."/>
            <person name="Zeng Q."/>
            <person name="Zhou S."/>
            <person name="Galagan J."/>
            <person name="Cuomo C.A."/>
            <person name="Kistler H.C."/>
            <person name="Rep M."/>
        </authorList>
    </citation>
    <scope>NUCLEOTIDE SEQUENCE [LARGE SCALE GENOMIC DNA]</scope>
    <source>
        <strain evidence="12">7600</strain>
        <strain evidence="13">M3125 / FGSC 7600</strain>
    </source>
</reference>
<evidence type="ECO:0000313" key="13">
    <source>
        <dbReference type="Proteomes" id="UP000009096"/>
    </source>
</evidence>
<feature type="compositionally biased region" description="Low complexity" evidence="10">
    <location>
        <begin position="77"/>
        <end position="89"/>
    </location>
</feature>
<evidence type="ECO:0000256" key="5">
    <source>
        <dbReference type="ARBA" id="ARBA00022898"/>
    </source>
</evidence>
<dbReference type="InterPro" id="IPR004839">
    <property type="entry name" value="Aminotransferase_I/II_large"/>
</dbReference>
<dbReference type="EMBL" id="DS022243">
    <property type="protein sequence ID" value="EWG39129.1"/>
    <property type="molecule type" value="Genomic_DNA"/>
</dbReference>
<comment type="cofactor">
    <cofactor evidence="1">
        <name>pyridoxal 5'-phosphate</name>
        <dbReference type="ChEBI" id="CHEBI:597326"/>
    </cofactor>
</comment>
<reference evidence="12" key="2">
    <citation type="submission" date="2013-11" db="EMBL/GenBank/DDBJ databases">
        <authorList>
            <consortium name="The Broad Institute Genome Sequencing Platform"/>
            <person name="Ma L.-J."/>
            <person name="Corby-Kistler H."/>
            <person name="Broz K."/>
            <person name="Gale L.R."/>
            <person name="Jonkers W."/>
            <person name="O'Donnell K."/>
            <person name="Ploetz R."/>
            <person name="Steinberg C."/>
            <person name="Schwartz D.C."/>
            <person name="VanEtten H."/>
            <person name="Zhou S."/>
            <person name="Young S.K."/>
            <person name="Zeng Q."/>
            <person name="Gargeya S."/>
            <person name="Fitzgerald M."/>
            <person name="Abouelleil A."/>
            <person name="Alvarado L."/>
            <person name="Chapman S.B."/>
            <person name="Gainer-Dewar J."/>
            <person name="Goldberg J."/>
            <person name="Griggs A."/>
            <person name="Gujja S."/>
            <person name="Hansen M."/>
            <person name="Howarth C."/>
            <person name="Imamovic A."/>
            <person name="Ireland A."/>
            <person name="Larimer J."/>
            <person name="McCowan C."/>
            <person name="Murphy C."/>
            <person name="Pearson M."/>
            <person name="Poon T.W."/>
            <person name="Priest M."/>
            <person name="Roberts A."/>
            <person name="Saif S."/>
            <person name="Shea T."/>
            <person name="Sykes S."/>
            <person name="Wortman J."/>
            <person name="Nusbaum C."/>
            <person name="Birren B."/>
        </authorList>
    </citation>
    <scope>NUCLEOTIDE SEQUENCE</scope>
    <source>
        <strain evidence="12">7600</strain>
    </source>
</reference>
<evidence type="ECO:0000256" key="1">
    <source>
        <dbReference type="ARBA" id="ARBA00001933"/>
    </source>
</evidence>
<dbReference type="Proteomes" id="UP000009096">
    <property type="component" value="Chromosome 6"/>
</dbReference>
<dbReference type="OrthoDB" id="1732682at2759"/>
<evidence type="ECO:0000259" key="11">
    <source>
        <dbReference type="Pfam" id="PF00155"/>
    </source>
</evidence>
<evidence type="ECO:0000256" key="2">
    <source>
        <dbReference type="ARBA" id="ARBA00011738"/>
    </source>
</evidence>
<keyword evidence="3" id="KW-0032">Aminotransferase</keyword>
<evidence type="ECO:0000313" key="12">
    <source>
        <dbReference type="EMBL" id="EWG39130.1"/>
    </source>
</evidence>
<accession>W7LUI6</accession>
<feature type="region of interest" description="Disordered" evidence="10">
    <location>
        <begin position="69"/>
        <end position="89"/>
    </location>
</feature>
<evidence type="ECO:0000256" key="10">
    <source>
        <dbReference type="SAM" id="MobiDB-lite"/>
    </source>
</evidence>
<dbReference type="VEuPathDB" id="FungiDB:FVEG_02112"/>
<dbReference type="Gene3D" id="3.90.1150.10">
    <property type="entry name" value="Aspartate Aminotransferase, domain 1"/>
    <property type="match status" value="1"/>
</dbReference>
<dbReference type="Gene3D" id="1.10.287.1970">
    <property type="match status" value="1"/>
</dbReference>
<keyword evidence="5" id="KW-0663">Pyridoxal phosphate</keyword>
<dbReference type="CDD" id="cd00609">
    <property type="entry name" value="AAT_like"/>
    <property type="match status" value="1"/>
</dbReference>
<name>W7LUI6_GIBM7</name>
<dbReference type="EMBL" id="DS022243">
    <property type="protein sequence ID" value="EWG39132.1"/>
    <property type="molecule type" value="Genomic_DNA"/>
</dbReference>
<dbReference type="FunFam" id="3.90.1150.10:FF:000010">
    <property type="entry name" value="Alanine aminotransferase 2"/>
    <property type="match status" value="1"/>
</dbReference>
<keyword evidence="13" id="KW-1185">Reference proteome</keyword>
<dbReference type="InterPro" id="IPR015421">
    <property type="entry name" value="PyrdxlP-dep_Trfase_major"/>
</dbReference>